<keyword evidence="2 7" id="KW-0479">Metal-binding</keyword>
<keyword evidence="12" id="KW-1185">Reference proteome</keyword>
<dbReference type="GO" id="GO:0019288">
    <property type="term" value="P:isopentenyl diphosphate biosynthetic process, methylerythritol 4-phosphate pathway"/>
    <property type="evidence" value="ECO:0007669"/>
    <property type="project" value="UniProtKB-UniRule"/>
</dbReference>
<dbReference type="UniPathway" id="UPA00056">
    <property type="reaction ID" value="UER00096"/>
</dbReference>
<protein>
    <recommendedName>
        <fullName evidence="7">4-hydroxy-3-methylbut-2-en-1-yl diphosphate synthase (flavodoxin)</fullName>
        <ecNumber evidence="7">1.17.7.3</ecNumber>
    </recommendedName>
    <alternativeName>
        <fullName evidence="7">1-hydroxy-2-methyl-2-(E)-butenyl 4-diphosphate synthase</fullName>
    </alternativeName>
</protein>
<dbReference type="PANTHER" id="PTHR30454:SF0">
    <property type="entry name" value="4-HYDROXY-3-METHYLBUT-2-EN-1-YL DIPHOSPHATE SYNTHASE (FERREDOXIN), CHLOROPLASTIC"/>
    <property type="match status" value="1"/>
</dbReference>
<feature type="domain" description="IspG C-terminal" evidence="10">
    <location>
        <begin position="286"/>
        <end position="377"/>
    </location>
</feature>
<feature type="coiled-coil region" evidence="8">
    <location>
        <begin position="368"/>
        <end position="395"/>
    </location>
</feature>
<evidence type="ECO:0000256" key="7">
    <source>
        <dbReference type="HAMAP-Rule" id="MF_00159"/>
    </source>
</evidence>
<dbReference type="GO" id="GO:0051539">
    <property type="term" value="F:4 iron, 4 sulfur cluster binding"/>
    <property type="evidence" value="ECO:0007669"/>
    <property type="project" value="UniProtKB-UniRule"/>
</dbReference>
<dbReference type="SUPFAM" id="SSF56014">
    <property type="entry name" value="Nitrite and sulphite reductase 4Fe-4S domain-like"/>
    <property type="match status" value="1"/>
</dbReference>
<proteinExistence type="inferred from homology"/>
<dbReference type="GO" id="GO:0016114">
    <property type="term" value="P:terpenoid biosynthetic process"/>
    <property type="evidence" value="ECO:0007669"/>
    <property type="project" value="InterPro"/>
</dbReference>
<dbReference type="FunFam" id="3.20.20.20:FF:000001">
    <property type="entry name" value="4-hydroxy-3-methylbut-2-en-1-yl diphosphate synthase (flavodoxin)"/>
    <property type="match status" value="1"/>
</dbReference>
<evidence type="ECO:0000256" key="2">
    <source>
        <dbReference type="ARBA" id="ARBA00022723"/>
    </source>
</evidence>
<dbReference type="EMBL" id="WXYQ01000012">
    <property type="protein sequence ID" value="NBG96806.1"/>
    <property type="molecule type" value="Genomic_DNA"/>
</dbReference>
<dbReference type="HAMAP" id="MF_00159">
    <property type="entry name" value="IspG"/>
    <property type="match status" value="1"/>
</dbReference>
<keyword evidence="4 7" id="KW-0408">Iron</keyword>
<dbReference type="InterPro" id="IPR058579">
    <property type="entry name" value="IspG_C"/>
</dbReference>
<keyword evidence="6 7" id="KW-0414">Isoprene biosynthesis</keyword>
<feature type="binding site" evidence="7">
    <location>
        <position position="290"/>
    </location>
    <ligand>
        <name>[4Fe-4S] cluster</name>
        <dbReference type="ChEBI" id="CHEBI:49883"/>
    </ligand>
</feature>
<dbReference type="InterPro" id="IPR011005">
    <property type="entry name" value="Dihydropteroate_synth-like_sf"/>
</dbReference>
<dbReference type="OrthoDB" id="9803214at2"/>
<keyword evidence="8" id="KW-0175">Coiled coil</keyword>
<dbReference type="InterPro" id="IPR004588">
    <property type="entry name" value="IspG_bac-typ"/>
</dbReference>
<dbReference type="PANTHER" id="PTHR30454">
    <property type="entry name" value="4-HYDROXY-3-METHYLBUT-2-EN-1-YL DIPHOSPHATE SYNTHASE"/>
    <property type="match status" value="1"/>
</dbReference>
<comment type="similarity">
    <text evidence="7">Belongs to the IspG family.</text>
</comment>
<evidence type="ECO:0000256" key="1">
    <source>
        <dbReference type="ARBA" id="ARBA00022485"/>
    </source>
</evidence>
<evidence type="ECO:0000256" key="8">
    <source>
        <dbReference type="SAM" id="Coils"/>
    </source>
</evidence>
<evidence type="ECO:0000256" key="4">
    <source>
        <dbReference type="ARBA" id="ARBA00023004"/>
    </source>
</evidence>
<comment type="cofactor">
    <cofactor evidence="7">
        <name>[4Fe-4S] cluster</name>
        <dbReference type="ChEBI" id="CHEBI:49883"/>
    </cofactor>
    <text evidence="7">Binds 1 [4Fe-4S] cluster.</text>
</comment>
<comment type="pathway">
    <text evidence="7">Isoprenoid biosynthesis; isopentenyl diphosphate biosynthesis via DXP pathway; isopentenyl diphosphate from 1-deoxy-D-xylulose 5-phosphate: step 5/6.</text>
</comment>
<organism evidence="11 12">
    <name type="scientific">Pyruvatibacter mobilis</name>
    <dbReference type="NCBI Taxonomy" id="1712261"/>
    <lineage>
        <taxon>Bacteria</taxon>
        <taxon>Pseudomonadati</taxon>
        <taxon>Pseudomonadota</taxon>
        <taxon>Alphaproteobacteria</taxon>
        <taxon>Hyphomicrobiales</taxon>
        <taxon>Parvibaculaceae</taxon>
        <taxon>Pyruvatibacter</taxon>
    </lineage>
</organism>
<accession>A0A845QF20</accession>
<feature type="binding site" evidence="7">
    <location>
        <position position="332"/>
    </location>
    <ligand>
        <name>[4Fe-4S] cluster</name>
        <dbReference type="ChEBI" id="CHEBI:49883"/>
    </ligand>
</feature>
<dbReference type="GO" id="GO:0046429">
    <property type="term" value="F:4-hydroxy-3-methylbut-2-en-1-yl diphosphate synthase activity (ferredoxin)"/>
    <property type="evidence" value="ECO:0007669"/>
    <property type="project" value="UniProtKB-UniRule"/>
</dbReference>
<keyword evidence="1 7" id="KW-0004">4Fe-4S</keyword>
<evidence type="ECO:0000313" key="11">
    <source>
        <dbReference type="EMBL" id="NBG96806.1"/>
    </source>
</evidence>
<sequence length="404" mass="43221">MRPPTRRHFGIQSGAAALSSVRPYRDIYRRECRQIHVGNVPVGGGAPITVQSMTNTLTHDVNATMNQIRALEEAGADIVRVSCPDEESTAALKEIVRQSNVPIVADIHFHYKRAIEAAEAGAACLRINPGNIGNADRVREVVQAAKDHGCAMRIGVNAGSLERDLLEKYGEPCPEAMVESALDHARILEDNDFFEFKISVKASDIFLAVAAYQGLAEACDYPLHLGITEAGGLMSGTIKSSIGMGMLLWSGIGDTIRVSLSADPVEEIKVGYDILKSLNLRHRGVNIISCPSCARQGFEVIKTVETLEKRLAHISTPMTLSIIGCVVNGPGEAMMTDVGFTGGGSGKNTGMVYVSGVADHKIENDGMVDHLVELVEKKAEEIEAARAAEEAASEAADTRVSAAE</sequence>
<feature type="domain" description="IspG TIM-barrel" evidence="9">
    <location>
        <begin position="33"/>
        <end position="272"/>
    </location>
</feature>
<dbReference type="NCBIfam" id="TIGR00612">
    <property type="entry name" value="ispG_gcpE"/>
    <property type="match status" value="1"/>
</dbReference>
<comment type="function">
    <text evidence="7">Converts 2C-methyl-D-erythritol 2,4-cyclodiphosphate (ME-2,4cPP) into 1-hydroxy-2-methyl-2-(E)-butenyl 4-diphosphate.</text>
</comment>
<comment type="catalytic activity">
    <reaction evidence="7">
        <text>(2E)-4-hydroxy-3-methylbut-2-enyl diphosphate + oxidized [flavodoxin] + H2O + 2 H(+) = 2-C-methyl-D-erythritol 2,4-cyclic diphosphate + reduced [flavodoxin]</text>
        <dbReference type="Rhea" id="RHEA:43604"/>
        <dbReference type="Rhea" id="RHEA-COMP:10622"/>
        <dbReference type="Rhea" id="RHEA-COMP:10623"/>
        <dbReference type="ChEBI" id="CHEBI:15377"/>
        <dbReference type="ChEBI" id="CHEBI:15378"/>
        <dbReference type="ChEBI" id="CHEBI:57618"/>
        <dbReference type="ChEBI" id="CHEBI:58210"/>
        <dbReference type="ChEBI" id="CHEBI:58483"/>
        <dbReference type="ChEBI" id="CHEBI:128753"/>
        <dbReference type="EC" id="1.17.7.3"/>
    </reaction>
</comment>
<dbReference type="NCBIfam" id="NF001540">
    <property type="entry name" value="PRK00366.1"/>
    <property type="match status" value="1"/>
</dbReference>
<feature type="binding site" evidence="7">
    <location>
        <position position="293"/>
    </location>
    <ligand>
        <name>[4Fe-4S] cluster</name>
        <dbReference type="ChEBI" id="CHEBI:49883"/>
    </ligand>
</feature>
<evidence type="ECO:0000256" key="6">
    <source>
        <dbReference type="ARBA" id="ARBA00023229"/>
    </source>
</evidence>
<evidence type="ECO:0000256" key="5">
    <source>
        <dbReference type="ARBA" id="ARBA00023014"/>
    </source>
</evidence>
<dbReference type="Pfam" id="PF04551">
    <property type="entry name" value="GcpE"/>
    <property type="match status" value="1"/>
</dbReference>
<dbReference type="GO" id="GO:0005506">
    <property type="term" value="F:iron ion binding"/>
    <property type="evidence" value="ECO:0007669"/>
    <property type="project" value="InterPro"/>
</dbReference>
<dbReference type="Gene3D" id="3.20.20.20">
    <property type="entry name" value="Dihydropteroate synthase-like"/>
    <property type="match status" value="1"/>
</dbReference>
<dbReference type="PIRSF" id="PIRSF004640">
    <property type="entry name" value="IspG"/>
    <property type="match status" value="1"/>
</dbReference>
<name>A0A845QF20_9HYPH</name>
<dbReference type="Gene3D" id="3.30.413.10">
    <property type="entry name" value="Sulfite Reductase Hemoprotein, domain 1"/>
    <property type="match status" value="1"/>
</dbReference>
<dbReference type="Proteomes" id="UP000470384">
    <property type="component" value="Unassembled WGS sequence"/>
</dbReference>
<comment type="caution">
    <text evidence="11">The sequence shown here is derived from an EMBL/GenBank/DDBJ whole genome shotgun (WGS) entry which is preliminary data.</text>
</comment>
<dbReference type="InterPro" id="IPR045854">
    <property type="entry name" value="NO2/SO3_Rdtase_4Fe4S_sf"/>
</dbReference>
<dbReference type="EC" id="1.17.7.3" evidence="7"/>
<dbReference type="AlphaFoldDB" id="A0A845QF20"/>
<dbReference type="InterPro" id="IPR016425">
    <property type="entry name" value="IspG_bac"/>
</dbReference>
<gene>
    <name evidence="7 11" type="primary">ispG</name>
    <name evidence="11" type="synonym">gcpE</name>
    <name evidence="11" type="ORF">GTQ45_13795</name>
</gene>
<keyword evidence="3 7" id="KW-0560">Oxidoreductase</keyword>
<dbReference type="SUPFAM" id="SSF51717">
    <property type="entry name" value="Dihydropteroate synthetase-like"/>
    <property type="match status" value="1"/>
</dbReference>
<evidence type="ECO:0000256" key="3">
    <source>
        <dbReference type="ARBA" id="ARBA00023002"/>
    </source>
</evidence>
<reference evidence="11 12" key="1">
    <citation type="journal article" date="2016" name="Int. J. Syst. Evol. Microbiol.">
        <title>Pyruvatibacter mobilis gen. nov., sp. nov., a marine bacterium from the culture broth of Picochlorum sp. 122.</title>
        <authorList>
            <person name="Wang G."/>
            <person name="Tang M."/>
            <person name="Wu H."/>
            <person name="Dai S."/>
            <person name="Li T."/>
            <person name="Chen C."/>
            <person name="He H."/>
            <person name="Fan J."/>
            <person name="Xiang W."/>
            <person name="Li X."/>
        </authorList>
    </citation>
    <scope>NUCLEOTIDE SEQUENCE [LARGE SCALE GENOMIC DNA]</scope>
    <source>
        <strain evidence="11 12">GYP-11</strain>
    </source>
</reference>
<evidence type="ECO:0000313" key="12">
    <source>
        <dbReference type="Proteomes" id="UP000470384"/>
    </source>
</evidence>
<dbReference type="InterPro" id="IPR058578">
    <property type="entry name" value="IspG_TIM"/>
</dbReference>
<keyword evidence="5 7" id="KW-0411">Iron-sulfur</keyword>
<evidence type="ECO:0000259" key="9">
    <source>
        <dbReference type="Pfam" id="PF04551"/>
    </source>
</evidence>
<dbReference type="GO" id="GO:0141197">
    <property type="term" value="F:4-hydroxy-3-methylbut-2-enyl-diphosphate synthase activity (flavodoxin)"/>
    <property type="evidence" value="ECO:0007669"/>
    <property type="project" value="UniProtKB-EC"/>
</dbReference>
<dbReference type="Pfam" id="PF26540">
    <property type="entry name" value="GcpE_C"/>
    <property type="match status" value="1"/>
</dbReference>
<feature type="binding site" evidence="7">
    <location>
        <position position="325"/>
    </location>
    <ligand>
        <name>[4Fe-4S] cluster</name>
        <dbReference type="ChEBI" id="CHEBI:49883"/>
    </ligand>
</feature>
<evidence type="ECO:0000259" key="10">
    <source>
        <dbReference type="Pfam" id="PF26540"/>
    </source>
</evidence>